<keyword evidence="7" id="KW-0349">Heme</keyword>
<dbReference type="AlphaFoldDB" id="A0A4R6YB62"/>
<keyword evidence="7" id="KW-1003">Cell membrane</keyword>
<keyword evidence="7" id="KW-0479">Metal-binding</keyword>
<evidence type="ECO:0000256" key="3">
    <source>
        <dbReference type="ARBA" id="ARBA00022692"/>
    </source>
</evidence>
<dbReference type="GO" id="GO:0016679">
    <property type="term" value="F:oxidoreductase activity, acting on diphenols and related substances as donors"/>
    <property type="evidence" value="ECO:0007669"/>
    <property type="project" value="TreeGrafter"/>
</dbReference>
<feature type="transmembrane region" description="Helical" evidence="7">
    <location>
        <begin position="153"/>
        <end position="169"/>
    </location>
</feature>
<evidence type="ECO:0000256" key="6">
    <source>
        <dbReference type="ARBA" id="ARBA00023136"/>
    </source>
</evidence>
<evidence type="ECO:0000256" key="5">
    <source>
        <dbReference type="ARBA" id="ARBA00023004"/>
    </source>
</evidence>
<dbReference type="EMBL" id="SNZE01000002">
    <property type="protein sequence ID" value="TDR32808.1"/>
    <property type="molecule type" value="Genomic_DNA"/>
</dbReference>
<protein>
    <recommendedName>
        <fullName evidence="7">Protein-methionine-sulfoxide reductase heme-binding subunit MsrQ</fullName>
    </recommendedName>
    <alternativeName>
        <fullName evidence="7">Flavocytochrome MsrQ</fullName>
    </alternativeName>
</protein>
<dbReference type="InterPro" id="IPR013130">
    <property type="entry name" value="Fe3_Rdtase_TM_dom"/>
</dbReference>
<feature type="transmembrane region" description="Helical" evidence="7">
    <location>
        <begin position="116"/>
        <end position="132"/>
    </location>
</feature>
<feature type="transmembrane region" description="Helical" evidence="7">
    <location>
        <begin position="76"/>
        <end position="96"/>
    </location>
</feature>
<keyword evidence="4 7" id="KW-1133">Transmembrane helix</keyword>
<keyword evidence="2 7" id="KW-0813">Transport</keyword>
<dbReference type="GO" id="GO:0010181">
    <property type="term" value="F:FMN binding"/>
    <property type="evidence" value="ECO:0007669"/>
    <property type="project" value="UniProtKB-UniRule"/>
</dbReference>
<keyword evidence="7" id="KW-0288">FMN</keyword>
<dbReference type="Pfam" id="PF01794">
    <property type="entry name" value="Ferric_reduct"/>
    <property type="match status" value="1"/>
</dbReference>
<proteinExistence type="inferred from homology"/>
<keyword evidence="10" id="KW-1185">Reference proteome</keyword>
<keyword evidence="7" id="KW-0285">Flavoprotein</keyword>
<evidence type="ECO:0000259" key="8">
    <source>
        <dbReference type="Pfam" id="PF01794"/>
    </source>
</evidence>
<dbReference type="Proteomes" id="UP000294480">
    <property type="component" value="Unassembled WGS sequence"/>
</dbReference>
<comment type="function">
    <text evidence="7">Part of the MsrPQ system that repairs oxidized periplasmic proteins containing methionine sulfoxide residues (Met-O), using respiratory chain electrons. Thus protects these proteins from oxidative-stress damage caused by reactive species of oxygen and chlorine generated by the host defense mechanisms. MsrPQ is essential for the maintenance of envelope integrity under bleach stress, rescuing a wide series of structurally unrelated periplasmic proteins from methionine oxidation. MsrQ provides electrons for reduction to the reductase catalytic subunit MsrP, using the quinone pool of the respiratory chain.</text>
</comment>
<comment type="cofactor">
    <cofactor evidence="7">
        <name>FMN</name>
        <dbReference type="ChEBI" id="CHEBI:58210"/>
    </cofactor>
    <text evidence="7">Binds 1 FMN per subunit.</text>
</comment>
<dbReference type="GO" id="GO:0005886">
    <property type="term" value="C:plasma membrane"/>
    <property type="evidence" value="ECO:0007669"/>
    <property type="project" value="UniProtKB-SubCell"/>
</dbReference>
<comment type="caution">
    <text evidence="9">The sequence shown here is derived from an EMBL/GenBank/DDBJ whole genome shotgun (WGS) entry which is preliminary data.</text>
</comment>
<feature type="transmembrane region" description="Helical" evidence="7">
    <location>
        <begin position="175"/>
        <end position="193"/>
    </location>
</feature>
<evidence type="ECO:0000256" key="1">
    <source>
        <dbReference type="ARBA" id="ARBA00004141"/>
    </source>
</evidence>
<dbReference type="HAMAP" id="MF_01207">
    <property type="entry name" value="MsrQ"/>
    <property type="match status" value="1"/>
</dbReference>
<reference evidence="9 10" key="1">
    <citation type="submission" date="2019-03" db="EMBL/GenBank/DDBJ databases">
        <title>Genomic Encyclopedia of Type Strains, Phase IV (KMG-IV): sequencing the most valuable type-strain genomes for metagenomic binning, comparative biology and taxonomic classification.</title>
        <authorList>
            <person name="Goeker M."/>
        </authorList>
    </citation>
    <scope>NUCLEOTIDE SEQUENCE [LARGE SCALE GENOMIC DNA]</scope>
    <source>
        <strain evidence="9 10">DSM 102852</strain>
    </source>
</reference>
<comment type="subcellular location">
    <subcellularLocation>
        <location evidence="7">Cell membrane</location>
        <topology evidence="7">Multi-pass membrane protein</topology>
    </subcellularLocation>
    <subcellularLocation>
        <location evidence="1">Membrane</location>
        <topology evidence="1">Multi-pass membrane protein</topology>
    </subcellularLocation>
</comment>
<evidence type="ECO:0000256" key="4">
    <source>
        <dbReference type="ARBA" id="ARBA00022989"/>
    </source>
</evidence>
<evidence type="ECO:0000313" key="10">
    <source>
        <dbReference type="Proteomes" id="UP000294480"/>
    </source>
</evidence>
<dbReference type="GO" id="GO:0009055">
    <property type="term" value="F:electron transfer activity"/>
    <property type="evidence" value="ECO:0007669"/>
    <property type="project" value="UniProtKB-UniRule"/>
</dbReference>
<organism evidence="9 10">
    <name type="scientific">Hydromonas duriensis</name>
    <dbReference type="NCBI Taxonomy" id="1527608"/>
    <lineage>
        <taxon>Bacteria</taxon>
        <taxon>Pseudomonadati</taxon>
        <taxon>Pseudomonadota</taxon>
        <taxon>Betaproteobacteria</taxon>
        <taxon>Burkholderiales</taxon>
        <taxon>Burkholderiaceae</taxon>
        <taxon>Hydromonas</taxon>
    </lineage>
</organism>
<name>A0A4R6YB62_9BURK</name>
<keyword evidence="5 7" id="KW-0408">Iron</keyword>
<feature type="transmembrane region" description="Helical" evidence="7">
    <location>
        <begin position="12"/>
        <end position="31"/>
    </location>
</feature>
<keyword evidence="7" id="KW-0249">Electron transport</keyword>
<dbReference type="GO" id="GO:0030091">
    <property type="term" value="P:protein repair"/>
    <property type="evidence" value="ECO:0007669"/>
    <property type="project" value="UniProtKB-UniRule"/>
</dbReference>
<feature type="transmembrane region" description="Helical" evidence="7">
    <location>
        <begin position="43"/>
        <end position="64"/>
    </location>
</feature>
<comment type="similarity">
    <text evidence="7">Belongs to the MsrQ family.</text>
</comment>
<gene>
    <name evidence="7" type="primary">msrQ</name>
    <name evidence="9" type="ORF">DFR44_102107</name>
</gene>
<keyword evidence="6 7" id="KW-0472">Membrane</keyword>
<dbReference type="GO" id="GO:0020037">
    <property type="term" value="F:heme binding"/>
    <property type="evidence" value="ECO:0007669"/>
    <property type="project" value="UniProtKB-UniRule"/>
</dbReference>
<sequence length="210" mass="24278">MRTDKKDLQLNKFLVFMNALVPLALVAWDGFRHQLGVNPVEFLIRYFGVMALVFVLVTLTITPLRKIFGWGFLIKYRRMLGLFAFFYACLHLIAYLGFDRGWSLSSTLADVIKRPFITIGMASFLMLVPLAITSTDRMLHRLGAKRWLKLHKLVYVLAIGGVVHFYMIVKSDVFWPLVFAFILMILLGYRLYARQQKNTPKPKTQPKKTA</sequence>
<dbReference type="PANTHER" id="PTHR36964:SF1">
    <property type="entry name" value="PROTEIN-METHIONINE-SULFOXIDE REDUCTASE HEME-BINDING SUBUNIT MSRQ"/>
    <property type="match status" value="1"/>
</dbReference>
<feature type="domain" description="Ferric oxidoreductase" evidence="8">
    <location>
        <begin position="48"/>
        <end position="161"/>
    </location>
</feature>
<keyword evidence="3 7" id="KW-0812">Transmembrane</keyword>
<comment type="subunit">
    <text evidence="7">Heterodimer of a catalytic subunit (MsrP) and a heme-binding subunit (MsrQ).</text>
</comment>
<evidence type="ECO:0000256" key="2">
    <source>
        <dbReference type="ARBA" id="ARBA00022448"/>
    </source>
</evidence>
<evidence type="ECO:0000256" key="7">
    <source>
        <dbReference type="HAMAP-Rule" id="MF_01207"/>
    </source>
</evidence>
<dbReference type="RefSeq" id="WP_162845115.1">
    <property type="nucleotide sequence ID" value="NZ_SNZE01000002.1"/>
</dbReference>
<dbReference type="GO" id="GO:0046872">
    <property type="term" value="F:metal ion binding"/>
    <property type="evidence" value="ECO:0007669"/>
    <property type="project" value="UniProtKB-KW"/>
</dbReference>
<evidence type="ECO:0000313" key="9">
    <source>
        <dbReference type="EMBL" id="TDR32808.1"/>
    </source>
</evidence>
<dbReference type="InterPro" id="IPR022837">
    <property type="entry name" value="MsrQ-like"/>
</dbReference>
<accession>A0A4R6YB62</accession>
<dbReference type="PANTHER" id="PTHR36964">
    <property type="entry name" value="PROTEIN-METHIONINE-SULFOXIDE REDUCTASE HEME-BINDING SUBUNIT MSRQ"/>
    <property type="match status" value="1"/>
</dbReference>
<comment type="cofactor">
    <cofactor evidence="7">
        <name>heme b</name>
        <dbReference type="ChEBI" id="CHEBI:60344"/>
    </cofactor>
    <text evidence="7">Binds 1 heme b (iron(II)-protoporphyrin IX) group per subunit.</text>
</comment>